<dbReference type="InParanoid" id="C3ZBN3"/>
<accession>C3ZBN3</accession>
<proteinExistence type="predicted"/>
<name>C3ZBN3_BRAFL</name>
<gene>
    <name evidence="1" type="ORF">BRAFLDRAFT_65111</name>
</gene>
<organism>
    <name type="scientific">Branchiostoma floridae</name>
    <name type="common">Florida lancelet</name>
    <name type="synonym">Amphioxus</name>
    <dbReference type="NCBI Taxonomy" id="7739"/>
    <lineage>
        <taxon>Eukaryota</taxon>
        <taxon>Metazoa</taxon>
        <taxon>Chordata</taxon>
        <taxon>Cephalochordata</taxon>
        <taxon>Leptocardii</taxon>
        <taxon>Amphioxiformes</taxon>
        <taxon>Branchiostomatidae</taxon>
        <taxon>Branchiostoma</taxon>
    </lineage>
</organism>
<reference evidence="1" key="1">
    <citation type="journal article" date="2008" name="Nature">
        <title>The amphioxus genome and the evolution of the chordate karyotype.</title>
        <authorList>
            <consortium name="US DOE Joint Genome Institute (JGI-PGF)"/>
            <person name="Putnam N.H."/>
            <person name="Butts T."/>
            <person name="Ferrier D.E.K."/>
            <person name="Furlong R.F."/>
            <person name="Hellsten U."/>
            <person name="Kawashima T."/>
            <person name="Robinson-Rechavi M."/>
            <person name="Shoguchi E."/>
            <person name="Terry A."/>
            <person name="Yu J.-K."/>
            <person name="Benito-Gutierrez E.L."/>
            <person name="Dubchak I."/>
            <person name="Garcia-Fernandez J."/>
            <person name="Gibson-Brown J.J."/>
            <person name="Grigoriev I.V."/>
            <person name="Horton A.C."/>
            <person name="de Jong P.J."/>
            <person name="Jurka J."/>
            <person name="Kapitonov V.V."/>
            <person name="Kohara Y."/>
            <person name="Kuroki Y."/>
            <person name="Lindquist E."/>
            <person name="Lucas S."/>
            <person name="Osoegawa K."/>
            <person name="Pennacchio L.A."/>
            <person name="Salamov A.A."/>
            <person name="Satou Y."/>
            <person name="Sauka-Spengler T."/>
            <person name="Schmutz J."/>
            <person name="Shin-I T."/>
            <person name="Toyoda A."/>
            <person name="Bronner-Fraser M."/>
            <person name="Fujiyama A."/>
            <person name="Holland L.Z."/>
            <person name="Holland P.W.H."/>
            <person name="Satoh N."/>
            <person name="Rokhsar D.S."/>
        </authorList>
    </citation>
    <scope>NUCLEOTIDE SEQUENCE [LARGE SCALE GENOMIC DNA]</scope>
    <source>
        <strain evidence="1">S238N-H82</strain>
        <tissue evidence="1">Testes</tissue>
    </source>
</reference>
<evidence type="ECO:0000313" key="1">
    <source>
        <dbReference type="EMBL" id="EEN50270.1"/>
    </source>
</evidence>
<protein>
    <submittedName>
        <fullName evidence="1">Uncharacterized protein</fullName>
    </submittedName>
</protein>
<dbReference type="EMBL" id="GG666603">
    <property type="protein sequence ID" value="EEN50270.1"/>
    <property type="molecule type" value="Genomic_DNA"/>
</dbReference>
<sequence length="112" mass="11966">MITNLDSSSQVGNRSFRPRTLTVTLCCDSNVSFPTIAASSWTPPDSEPLTDPLDTTLAFRLSGTVHAPAFFGVEVRLKVITVLSLPSPSPGPESWALLTLSVSVIFTSHCTT</sequence>
<dbReference type="AlphaFoldDB" id="C3ZBN3"/>